<dbReference type="KEGG" id="ccm:Ccan_10740"/>
<proteinExistence type="predicted"/>
<accession>F9YVM6</accession>
<name>F9YVM6_CAPCC</name>
<evidence type="ECO:0000313" key="1">
    <source>
        <dbReference type="EMBL" id="AEK23190.1"/>
    </source>
</evidence>
<dbReference type="Proteomes" id="UP000008895">
    <property type="component" value="Chromosome"/>
</dbReference>
<dbReference type="AlphaFoldDB" id="F9YVM6"/>
<keyword evidence="2" id="KW-1185">Reference proteome</keyword>
<sequence length="38" mass="4563">MWSVFSCGYYKMFHKANVVFYSEKENIKNDISYFGCIL</sequence>
<protein>
    <submittedName>
        <fullName evidence="1">Uncharacterized protein</fullName>
    </submittedName>
</protein>
<dbReference type="STRING" id="860228.Ccan_10740"/>
<gene>
    <name evidence="1" type="ordered locus">Ccan_10740</name>
</gene>
<reference evidence="1 2" key="1">
    <citation type="journal article" date="2011" name="J. Bacteriol.">
        <title>Complete genome sequence of the dog commensal and human pathogen Capnocytophaga canimorsus strain 5.</title>
        <authorList>
            <person name="Manfredi P."/>
            <person name="Pagni M."/>
            <person name="Cornelis G.R."/>
        </authorList>
    </citation>
    <scope>NUCLEOTIDE SEQUENCE [LARGE SCALE GENOMIC DNA]</scope>
    <source>
        <strain evidence="2">5</strain>
    </source>
</reference>
<organism evidence="1 2">
    <name type="scientific">Capnocytophaga canimorsus (strain 5)</name>
    <dbReference type="NCBI Taxonomy" id="860228"/>
    <lineage>
        <taxon>Bacteria</taxon>
        <taxon>Pseudomonadati</taxon>
        <taxon>Bacteroidota</taxon>
        <taxon>Flavobacteriia</taxon>
        <taxon>Flavobacteriales</taxon>
        <taxon>Flavobacteriaceae</taxon>
        <taxon>Capnocytophaga</taxon>
    </lineage>
</organism>
<dbReference type="HOGENOM" id="CLU_3326126_0_0_10"/>
<dbReference type="EMBL" id="CP002113">
    <property type="protein sequence ID" value="AEK23190.1"/>
    <property type="molecule type" value="Genomic_DNA"/>
</dbReference>
<evidence type="ECO:0000313" key="2">
    <source>
        <dbReference type="Proteomes" id="UP000008895"/>
    </source>
</evidence>